<evidence type="ECO:0000313" key="2">
    <source>
        <dbReference type="EMBL" id="KOO34165.1"/>
    </source>
</evidence>
<feature type="compositionally biased region" description="Basic and acidic residues" evidence="1">
    <location>
        <begin position="36"/>
        <end position="48"/>
    </location>
</feature>
<evidence type="ECO:0000313" key="3">
    <source>
        <dbReference type="Proteomes" id="UP000037460"/>
    </source>
</evidence>
<accession>A0A0M0K5R8</accession>
<dbReference type="EMBL" id="JWZX01001308">
    <property type="protein sequence ID" value="KOO34165.1"/>
    <property type="molecule type" value="Genomic_DNA"/>
</dbReference>
<feature type="compositionally biased region" description="Basic and acidic residues" evidence="1">
    <location>
        <begin position="1"/>
        <end position="10"/>
    </location>
</feature>
<protein>
    <submittedName>
        <fullName evidence="2">Uncharacterized protein</fullName>
    </submittedName>
</protein>
<comment type="caution">
    <text evidence="2">The sequence shown here is derived from an EMBL/GenBank/DDBJ whole genome shotgun (WGS) entry which is preliminary data.</text>
</comment>
<name>A0A0M0K5R8_9EUKA</name>
<gene>
    <name evidence="2" type="ORF">Ctob_016609</name>
</gene>
<proteinExistence type="predicted"/>
<dbReference type="Proteomes" id="UP000037460">
    <property type="component" value="Unassembled WGS sequence"/>
</dbReference>
<evidence type="ECO:0000256" key="1">
    <source>
        <dbReference type="SAM" id="MobiDB-lite"/>
    </source>
</evidence>
<keyword evidence="3" id="KW-1185">Reference proteome</keyword>
<feature type="region of interest" description="Disordered" evidence="1">
    <location>
        <begin position="1"/>
        <end position="53"/>
    </location>
</feature>
<organism evidence="2 3">
    <name type="scientific">Chrysochromulina tobinii</name>
    <dbReference type="NCBI Taxonomy" id="1460289"/>
    <lineage>
        <taxon>Eukaryota</taxon>
        <taxon>Haptista</taxon>
        <taxon>Haptophyta</taxon>
        <taxon>Prymnesiophyceae</taxon>
        <taxon>Prymnesiales</taxon>
        <taxon>Chrysochromulinaceae</taxon>
        <taxon>Chrysochromulina</taxon>
    </lineage>
</organism>
<reference evidence="3" key="1">
    <citation type="journal article" date="2015" name="PLoS Genet.">
        <title>Genome Sequence and Transcriptome Analyses of Chrysochromulina tobin: Metabolic Tools for Enhanced Algal Fitness in the Prominent Order Prymnesiales (Haptophyceae).</title>
        <authorList>
            <person name="Hovde B.T."/>
            <person name="Deodato C.R."/>
            <person name="Hunsperger H.M."/>
            <person name="Ryken S.A."/>
            <person name="Yost W."/>
            <person name="Jha R.K."/>
            <person name="Patterson J."/>
            <person name="Monnat R.J. Jr."/>
            <person name="Barlow S.B."/>
            <person name="Starkenburg S.R."/>
            <person name="Cattolico R.A."/>
        </authorList>
    </citation>
    <scope>NUCLEOTIDE SEQUENCE</scope>
    <source>
        <strain evidence="3">CCMP291</strain>
    </source>
</reference>
<sequence length="235" mass="25169">ANPSKDHALASDEELPWHSEPQPWHSGREPQPVVMTRHDSGSHVERRATSAVSSSAVTDLTSPHVCARTAACSFAISSRAAIWSCCRAARPWVAPYGGRRVDDGCSAGGGGGGGPQLYAVACSMSLDLVIELKMSSRDSRERSSLADELSKLLSASIGRSFLKRQFIPSWAVAFHGTGTPSMRSIRQSVSRIKLRCPMRARPTSAVAFGQLRKSTSFSCQSVSSKCAQDSRGCSE</sequence>
<feature type="non-terminal residue" evidence="2">
    <location>
        <position position="1"/>
    </location>
</feature>
<dbReference type="AlphaFoldDB" id="A0A0M0K5R8"/>